<organism evidence="1 2">
    <name type="scientific">Pseudoalteromonas fenneropenaei</name>
    <dbReference type="NCBI Taxonomy" id="1737459"/>
    <lineage>
        <taxon>Bacteria</taxon>
        <taxon>Pseudomonadati</taxon>
        <taxon>Pseudomonadota</taxon>
        <taxon>Gammaproteobacteria</taxon>
        <taxon>Alteromonadales</taxon>
        <taxon>Pseudoalteromonadaceae</taxon>
        <taxon>Pseudoalteromonas</taxon>
    </lineage>
</organism>
<evidence type="ECO:0000313" key="1">
    <source>
        <dbReference type="EMBL" id="MFC3031000.1"/>
    </source>
</evidence>
<accession>A0ABV7CD94</accession>
<keyword evidence="2" id="KW-1185">Reference proteome</keyword>
<name>A0ABV7CD94_9GAMM</name>
<protein>
    <submittedName>
        <fullName evidence="1">Uncharacterized protein</fullName>
    </submittedName>
</protein>
<evidence type="ECO:0000313" key="2">
    <source>
        <dbReference type="Proteomes" id="UP001595453"/>
    </source>
</evidence>
<reference evidence="2" key="1">
    <citation type="journal article" date="2019" name="Int. J. Syst. Evol. Microbiol.">
        <title>The Global Catalogue of Microorganisms (GCM) 10K type strain sequencing project: providing services to taxonomists for standard genome sequencing and annotation.</title>
        <authorList>
            <consortium name="The Broad Institute Genomics Platform"/>
            <consortium name="The Broad Institute Genome Sequencing Center for Infectious Disease"/>
            <person name="Wu L."/>
            <person name="Ma J."/>
        </authorList>
    </citation>
    <scope>NUCLEOTIDE SEQUENCE [LARGE SCALE GENOMIC DNA]</scope>
    <source>
        <strain evidence="2">KCTC 42730</strain>
    </source>
</reference>
<comment type="caution">
    <text evidence="1">The sequence shown here is derived from an EMBL/GenBank/DDBJ whole genome shotgun (WGS) entry which is preliminary data.</text>
</comment>
<gene>
    <name evidence="1" type="ORF">ACFOEE_00445</name>
</gene>
<dbReference type="RefSeq" id="WP_377119802.1">
    <property type="nucleotide sequence ID" value="NZ_JBHRSD010000001.1"/>
</dbReference>
<dbReference type="EMBL" id="JBHRSD010000001">
    <property type="protein sequence ID" value="MFC3031000.1"/>
    <property type="molecule type" value="Genomic_DNA"/>
</dbReference>
<sequence length="164" mass="18566">MSAQHEQIKAAMYAWQQEIMAGNLAFEHGRFQTANQRYESSLAWLLQAQTEIFGDNNPPVAWIADQYIPALVVSYLNIVDCTIAQHDAESACESLIEAHLQLHGCAFALAAKQTQPENYCLCEHISQLKQQTYSFAKRYAHRPELIAKLNHAMQVEPLADQLIH</sequence>
<dbReference type="Proteomes" id="UP001595453">
    <property type="component" value="Unassembled WGS sequence"/>
</dbReference>
<proteinExistence type="predicted"/>